<dbReference type="AlphaFoldDB" id="A0A8K0VRU3"/>
<evidence type="ECO:0000259" key="2">
    <source>
        <dbReference type="Pfam" id="PF06985"/>
    </source>
</evidence>
<dbReference type="PANTHER" id="PTHR24148:SF64">
    <property type="entry name" value="HETEROKARYON INCOMPATIBILITY DOMAIN-CONTAINING PROTEIN"/>
    <property type="match status" value="1"/>
</dbReference>
<comment type="caution">
    <text evidence="3">The sequence shown here is derived from an EMBL/GenBank/DDBJ whole genome shotgun (WGS) entry which is preliminary data.</text>
</comment>
<keyword evidence="4" id="KW-1185">Reference proteome</keyword>
<dbReference type="Proteomes" id="UP000813461">
    <property type="component" value="Unassembled WGS sequence"/>
</dbReference>
<proteinExistence type="predicted"/>
<reference evidence="3" key="1">
    <citation type="journal article" date="2021" name="Nat. Commun.">
        <title>Genetic determinants of endophytism in the Arabidopsis root mycobiome.</title>
        <authorList>
            <person name="Mesny F."/>
            <person name="Miyauchi S."/>
            <person name="Thiergart T."/>
            <person name="Pickel B."/>
            <person name="Atanasova L."/>
            <person name="Karlsson M."/>
            <person name="Huettel B."/>
            <person name="Barry K.W."/>
            <person name="Haridas S."/>
            <person name="Chen C."/>
            <person name="Bauer D."/>
            <person name="Andreopoulos W."/>
            <person name="Pangilinan J."/>
            <person name="LaButti K."/>
            <person name="Riley R."/>
            <person name="Lipzen A."/>
            <person name="Clum A."/>
            <person name="Drula E."/>
            <person name="Henrissat B."/>
            <person name="Kohler A."/>
            <person name="Grigoriev I.V."/>
            <person name="Martin F.M."/>
            <person name="Hacquard S."/>
        </authorList>
    </citation>
    <scope>NUCLEOTIDE SEQUENCE</scope>
    <source>
        <strain evidence="3">MPI-SDFR-AT-0120</strain>
    </source>
</reference>
<evidence type="ECO:0000313" key="4">
    <source>
        <dbReference type="Proteomes" id="UP000813461"/>
    </source>
</evidence>
<organism evidence="3 4">
    <name type="scientific">Paraphoma chrysanthemicola</name>
    <dbReference type="NCBI Taxonomy" id="798071"/>
    <lineage>
        <taxon>Eukaryota</taxon>
        <taxon>Fungi</taxon>
        <taxon>Dikarya</taxon>
        <taxon>Ascomycota</taxon>
        <taxon>Pezizomycotina</taxon>
        <taxon>Dothideomycetes</taxon>
        <taxon>Pleosporomycetidae</taxon>
        <taxon>Pleosporales</taxon>
        <taxon>Pleosporineae</taxon>
        <taxon>Phaeosphaeriaceae</taxon>
        <taxon>Paraphoma</taxon>
    </lineage>
</organism>
<dbReference type="InterPro" id="IPR010730">
    <property type="entry name" value="HET"/>
</dbReference>
<feature type="compositionally biased region" description="Low complexity" evidence="1">
    <location>
        <begin position="367"/>
        <end position="380"/>
    </location>
</feature>
<dbReference type="InterPro" id="IPR052895">
    <property type="entry name" value="HetReg/Transcr_Mod"/>
</dbReference>
<dbReference type="PANTHER" id="PTHR24148">
    <property type="entry name" value="ANKYRIN REPEAT DOMAIN-CONTAINING PROTEIN 39 HOMOLOG-RELATED"/>
    <property type="match status" value="1"/>
</dbReference>
<protein>
    <submittedName>
        <fullName evidence="3">Heterokaryon incompatibility protein-domain-containing protein</fullName>
    </submittedName>
</protein>
<feature type="region of interest" description="Disordered" evidence="1">
    <location>
        <begin position="361"/>
        <end position="380"/>
    </location>
</feature>
<accession>A0A8K0VRU3</accession>
<gene>
    <name evidence="3" type="ORF">FB567DRAFT_540993</name>
</gene>
<evidence type="ECO:0000313" key="3">
    <source>
        <dbReference type="EMBL" id="KAH7068688.1"/>
    </source>
</evidence>
<dbReference type="EMBL" id="JAGMVJ010000031">
    <property type="protein sequence ID" value="KAH7068688.1"/>
    <property type="molecule type" value="Genomic_DNA"/>
</dbReference>
<sequence length="556" mass="63896">MYSYQKIHKWQTRLVLIEPNADHSAHLELSLVVVDLVDLSTGAVVDHERLVTYDALSYAWGTSLPSIECVCNGTTILLRDNLASALRYLRQPQGERYVWIDFLCINQEDDVEKAVQIPLMRSIYSKASTVVVWLGESLAIQNIVRRCYGECGMDVEILACSTHKEELWQRILDYTWFRRTWVRQEVFAAKKLNICCPYFSTSWELFIDTMLKVETPGPTSSEKAVQNLESLNQLYKSSTRLDLLDLLKQGTGFQASVPHDHVFSVLGMLHIPKHDTNLFLVTYDKTYDEICGDITRFIIRKTGDLSILQLCPLQRNRSYAFNWPAVELVCPLDGEHYPRTQNRGDSSELSEYFDRENPIREVGAPVTSDNTTSSSTSDRPSSIRPLVLYGREWGTLTYLGDDWHWHLNKHVPAYLAEHAMNDDLRTTLPAQKDVEEYCIFRIFKDGFVRRHLGGILQESKRRVGWDCVGSVRNGDIFVSFQPGPYCYVLRKGPEPGDLYEIVGSAGFMMSRSEEGFAPVEDETAHYFDYGRFDHDGIWRIREAQDAPGPRKRFKIR</sequence>
<name>A0A8K0VRU3_9PLEO</name>
<dbReference type="Pfam" id="PF06985">
    <property type="entry name" value="HET"/>
    <property type="match status" value="1"/>
</dbReference>
<feature type="domain" description="Heterokaryon incompatibility" evidence="2">
    <location>
        <begin position="53"/>
        <end position="185"/>
    </location>
</feature>
<dbReference type="OrthoDB" id="2157530at2759"/>
<evidence type="ECO:0000256" key="1">
    <source>
        <dbReference type="SAM" id="MobiDB-lite"/>
    </source>
</evidence>